<reference evidence="1 2" key="1">
    <citation type="submission" date="2017-04" db="EMBL/GenBank/DDBJ databases">
        <title>Isolation, Characterization of a novel bacteriophage and potential to disrupt Pseudomonas aeruginosa biofilms in vitro.</title>
        <authorList>
            <person name="Qu K."/>
            <person name="Xu Y."/>
            <person name="Wang L."/>
            <person name="Li X."/>
        </authorList>
    </citation>
    <scope>NUCLEOTIDE SEQUENCE [LARGE SCALE GENOMIC DNA]</scope>
</reference>
<keyword evidence="2" id="KW-1185">Reference proteome</keyword>
<name>A0A218L472_9CAUD</name>
<sequence>MTGNALGHSPFIPYASVPGPMFEFEWFDVGNAVIELEPGWLVGVGFGVDSLFVLTWVEGEPFAERRPWTPNLRS</sequence>
<evidence type="ECO:0000313" key="2">
    <source>
        <dbReference type="Proteomes" id="UP000222849"/>
    </source>
</evidence>
<dbReference type="Proteomes" id="UP000222849">
    <property type="component" value="Segment"/>
</dbReference>
<organism evidence="1 2">
    <name type="scientific">Pseudomonas phage vB_PaeM_G1</name>
    <dbReference type="NCBI Taxonomy" id="1983539"/>
    <lineage>
        <taxon>Viruses</taxon>
        <taxon>Duplodnaviria</taxon>
        <taxon>Heunggongvirae</taxon>
        <taxon>Uroviricota</taxon>
        <taxon>Caudoviricetes</taxon>
        <taxon>Vandenendeviridae</taxon>
        <taxon>Nankokuvirus</taxon>
        <taxon>Nankokuvirus G1</taxon>
    </lineage>
</organism>
<evidence type="ECO:0000313" key="1">
    <source>
        <dbReference type="EMBL" id="ARW57423.1"/>
    </source>
</evidence>
<accession>A0A218L472</accession>
<gene>
    <name evidence="1" type="ORF">vBPaeMG1_156</name>
</gene>
<dbReference type="EMBL" id="KY994101">
    <property type="protein sequence ID" value="ARW57423.1"/>
    <property type="molecule type" value="Genomic_DNA"/>
</dbReference>
<proteinExistence type="predicted"/>
<protein>
    <submittedName>
        <fullName evidence="1">Uncharacterized protein</fullName>
    </submittedName>
</protein>